<evidence type="ECO:0000313" key="2">
    <source>
        <dbReference type="Proteomes" id="UP000663918"/>
    </source>
</evidence>
<dbReference type="RefSeq" id="WP_207869500.1">
    <property type="nucleotide sequence ID" value="NZ_CP062222.1"/>
</dbReference>
<evidence type="ECO:0000313" key="1">
    <source>
        <dbReference type="EMBL" id="QTC90791.1"/>
    </source>
</evidence>
<dbReference type="AlphaFoldDB" id="A0A975GUY5"/>
<name>A0A975GUY5_9CAUL</name>
<accession>A0A975GUY5</accession>
<reference evidence="1" key="1">
    <citation type="submission" date="2020-09" db="EMBL/GenBank/DDBJ databases">
        <title>Brevundimonas sp. LVF2 isolated from a puddle in Goettingen, Germany.</title>
        <authorList>
            <person name="Friedrich I."/>
            <person name="Klassen A."/>
            <person name="Hannes N."/>
            <person name="Schneider D."/>
            <person name="Hertel R."/>
            <person name="Daniel R."/>
        </authorList>
    </citation>
    <scope>NUCLEOTIDE SEQUENCE</scope>
    <source>
        <strain evidence="1">LVF2</strain>
    </source>
</reference>
<gene>
    <name evidence="1" type="ORF">IFJ75_16375</name>
</gene>
<proteinExistence type="predicted"/>
<dbReference type="KEGG" id="bgoe:IFJ75_16375"/>
<protein>
    <submittedName>
        <fullName evidence="1">Uncharacterized protein</fullName>
    </submittedName>
</protein>
<keyword evidence="2" id="KW-1185">Reference proteome</keyword>
<organism evidence="1 2">
    <name type="scientific">Brevundimonas goettingensis</name>
    <dbReference type="NCBI Taxonomy" id="2774190"/>
    <lineage>
        <taxon>Bacteria</taxon>
        <taxon>Pseudomonadati</taxon>
        <taxon>Pseudomonadota</taxon>
        <taxon>Alphaproteobacteria</taxon>
        <taxon>Caulobacterales</taxon>
        <taxon>Caulobacteraceae</taxon>
        <taxon>Brevundimonas</taxon>
    </lineage>
</organism>
<dbReference type="Proteomes" id="UP000663918">
    <property type="component" value="Chromosome"/>
</dbReference>
<dbReference type="EMBL" id="CP062222">
    <property type="protein sequence ID" value="QTC90791.1"/>
    <property type="molecule type" value="Genomic_DNA"/>
</dbReference>
<sequence>MLTLMIAGVSGLSGQETAYAQAASSEVYAAPVVRPYEPPSDFGRQVEEGDVNRPIRSRPITGPVAVEAYQGNYEQIRSSGEIGYVAAVNRARASADARMGSLDGVWTATGADGRPVLDLVLSDRGSSKPVEGALSLNDQTRSTAPVESVTRNGEETVIEASVGGRAVRLRLRQAGQGWTGSLSGLGRDQAVSLTRPG</sequence>